<accession>A0A9X0MK31</accession>
<reference evidence="1 2" key="1">
    <citation type="submission" date="2015-12" db="EMBL/GenBank/DDBJ databases">
        <title>Bacillus cereus Group isolate.</title>
        <authorList>
            <person name="Kovac J."/>
        </authorList>
    </citation>
    <scope>NUCLEOTIDE SEQUENCE [LARGE SCALE GENOMIC DNA]</scope>
    <source>
        <strain evidence="1 2">FSL K6-0073</strain>
    </source>
</reference>
<proteinExistence type="predicted"/>
<organism evidence="1 2">
    <name type="scientific">Bacillus cereus</name>
    <dbReference type="NCBI Taxonomy" id="1396"/>
    <lineage>
        <taxon>Bacteria</taxon>
        <taxon>Bacillati</taxon>
        <taxon>Bacillota</taxon>
        <taxon>Bacilli</taxon>
        <taxon>Bacillales</taxon>
        <taxon>Bacillaceae</taxon>
        <taxon>Bacillus</taxon>
        <taxon>Bacillus cereus group</taxon>
    </lineage>
</organism>
<gene>
    <name evidence="1" type="ORF">AT268_32770</name>
</gene>
<comment type="caution">
    <text evidence="1">The sequence shown here is derived from an EMBL/GenBank/DDBJ whole genome shotgun (WGS) entry which is preliminary data.</text>
</comment>
<sequence length="219" mass="25173">MSREVKLITNFHDYYDHHFDGSGMPFLRKHDMGMNRPQMLDYLSSKGIKTVPYGHLHEMAKKYPLHAEVVVYTDISKHQGEGKIRMSLIEALETYPIDTFCTLFCGNLGESWRVLNVGRRKTILDYRSKNDWRSNVGDVEITIIDCWSRMPSFEGILDPYEFPLVAIDYVKDGKELLAVDLNVAPQLKGTGMEDIVTPEKVVNEMKKYIGRGAMKHGIR</sequence>
<protein>
    <submittedName>
        <fullName evidence="1">Uncharacterized protein</fullName>
    </submittedName>
</protein>
<evidence type="ECO:0000313" key="2">
    <source>
        <dbReference type="Proteomes" id="UP000075476"/>
    </source>
</evidence>
<dbReference type="EMBL" id="LOMO01000001">
    <property type="protein sequence ID" value="KXY51262.1"/>
    <property type="molecule type" value="Genomic_DNA"/>
</dbReference>
<name>A0A9X0MK31_BACCE</name>
<dbReference type="AlphaFoldDB" id="A0A9X0MK31"/>
<dbReference type="RefSeq" id="WP_061662599.1">
    <property type="nucleotide sequence ID" value="NZ_LOMO01000001.1"/>
</dbReference>
<evidence type="ECO:0000313" key="1">
    <source>
        <dbReference type="EMBL" id="KXY51262.1"/>
    </source>
</evidence>
<dbReference type="Proteomes" id="UP000075476">
    <property type="component" value="Unassembled WGS sequence"/>
</dbReference>